<dbReference type="InterPro" id="IPR039375">
    <property type="entry name" value="NodN-like"/>
</dbReference>
<dbReference type="RefSeq" id="WP_248156306.1">
    <property type="nucleotide sequence ID" value="NZ_JALNMJ010000012.1"/>
</dbReference>
<reference evidence="2" key="1">
    <citation type="submission" date="2022-04" db="EMBL/GenBank/DDBJ databases">
        <title>Roseibium sp. CAU 1639 isolated from mud.</title>
        <authorList>
            <person name="Kim W."/>
        </authorList>
    </citation>
    <scope>NUCLEOTIDE SEQUENCE</scope>
    <source>
        <strain evidence="2">CAU 1639</strain>
    </source>
</reference>
<dbReference type="PANTHER" id="PTHR42993">
    <property type="entry name" value="MAOC-LIKE DEHYDRATASE DOMAIN-CONTAINING PROTEIN"/>
    <property type="match status" value="1"/>
</dbReference>
<dbReference type="InterPro" id="IPR029069">
    <property type="entry name" value="HotDog_dom_sf"/>
</dbReference>
<dbReference type="CDD" id="cd03450">
    <property type="entry name" value="NodN"/>
    <property type="match status" value="1"/>
</dbReference>
<name>A0ABT0GX15_9HYPH</name>
<dbReference type="Pfam" id="PF01575">
    <property type="entry name" value="MaoC_dehydratas"/>
    <property type="match status" value="1"/>
</dbReference>
<proteinExistence type="predicted"/>
<accession>A0ABT0GX15</accession>
<protein>
    <submittedName>
        <fullName evidence="2">MaoC family dehydratase</fullName>
    </submittedName>
</protein>
<organism evidence="2 3">
    <name type="scientific">Roseibium sediminicola</name>
    <dbReference type="NCBI Taxonomy" id="2933272"/>
    <lineage>
        <taxon>Bacteria</taxon>
        <taxon>Pseudomonadati</taxon>
        <taxon>Pseudomonadota</taxon>
        <taxon>Alphaproteobacteria</taxon>
        <taxon>Hyphomicrobiales</taxon>
        <taxon>Stappiaceae</taxon>
        <taxon>Roseibium</taxon>
    </lineage>
</organism>
<dbReference type="EMBL" id="JALNMJ010000012">
    <property type="protein sequence ID" value="MCK7613985.1"/>
    <property type="molecule type" value="Genomic_DNA"/>
</dbReference>
<dbReference type="Proteomes" id="UP001431221">
    <property type="component" value="Unassembled WGS sequence"/>
</dbReference>
<keyword evidence="3" id="KW-1185">Reference proteome</keyword>
<evidence type="ECO:0000259" key="1">
    <source>
        <dbReference type="Pfam" id="PF01575"/>
    </source>
</evidence>
<dbReference type="Gene3D" id="3.10.129.10">
    <property type="entry name" value="Hotdog Thioesterase"/>
    <property type="match status" value="1"/>
</dbReference>
<evidence type="ECO:0000313" key="2">
    <source>
        <dbReference type="EMBL" id="MCK7613985.1"/>
    </source>
</evidence>
<feature type="domain" description="MaoC-like" evidence="1">
    <location>
        <begin position="17"/>
        <end position="118"/>
    </location>
</feature>
<dbReference type="SUPFAM" id="SSF54637">
    <property type="entry name" value="Thioesterase/thiol ester dehydrase-isomerase"/>
    <property type="match status" value="1"/>
</dbReference>
<gene>
    <name evidence="2" type="ORF">M0H32_17590</name>
</gene>
<dbReference type="PANTHER" id="PTHR42993:SF1">
    <property type="entry name" value="MAOC-LIKE DEHYDRATASE DOMAIN-CONTAINING PROTEIN"/>
    <property type="match status" value="1"/>
</dbReference>
<sequence>MSVEVSSAPLSVDALKARIGAEVGVSSWVRIDQAKIDAFADVTGDHQYIHVDPERAADTPFGGTIAHGFLTLSLLSAMALEAQPKITGAEMGINYGFDKVRFLAPVKAGTRLRGRFKLAALSQPKPTELDITWASTVEIEGERRPALAADWLNRFYLKKEDKS</sequence>
<evidence type="ECO:0000313" key="3">
    <source>
        <dbReference type="Proteomes" id="UP001431221"/>
    </source>
</evidence>
<comment type="caution">
    <text evidence="2">The sequence shown here is derived from an EMBL/GenBank/DDBJ whole genome shotgun (WGS) entry which is preliminary data.</text>
</comment>
<dbReference type="InterPro" id="IPR002539">
    <property type="entry name" value="MaoC-like_dom"/>
</dbReference>